<dbReference type="AlphaFoldDB" id="A0A0R1M496"/>
<dbReference type="PANTHER" id="PTHR11669">
    <property type="entry name" value="REPLICATION FACTOR C / DNA POLYMERASE III GAMMA-TAU SUBUNIT"/>
    <property type="match status" value="1"/>
</dbReference>
<name>A0A0R1M496_9LACO</name>
<protein>
    <submittedName>
        <fullName evidence="1">DNA polymerase III subunit delta</fullName>
    </submittedName>
</protein>
<sequence length="330" mass="36937">MKQGTAVTLQPKLTQHFADLITSKRLAHAYIFAGPQGVGKKELAIWIAQGIYCPKQQAGVPCLECSECKRIADGNQPDVVFIAPEGLSIKVSQIRFLKEEFSKSGVESNRKFFIIQDAEKMTTGAANSLLKFLEEPSGQVTAILLTTAVNRLLPTIISRCQLIDLPALTSTQMVTRLEEKGLSKEKALILGRITDSTALAESLAQDTNFEQLCKNICQWYLQIMHNDWRCFADVQAKLLTLLSSKKDEQLLLDLLVLLTKDLLLLRYSQRKISFAAFNQDFTKALQLFSTQEILKAAELVLGIRKRLAVNVSFQNVLEALTLELCQCYHE</sequence>
<dbReference type="Gene3D" id="3.40.50.300">
    <property type="entry name" value="P-loop containing nucleotide triphosphate hydrolases"/>
    <property type="match status" value="1"/>
</dbReference>
<dbReference type="NCBIfam" id="NF005972">
    <property type="entry name" value="PRK08058.1"/>
    <property type="match status" value="1"/>
</dbReference>
<dbReference type="FunFam" id="3.40.50.300:FF:001255">
    <property type="entry name" value="DNA polymerase III subunit delta"/>
    <property type="match status" value="1"/>
</dbReference>
<dbReference type="STRING" id="1423731.FC81_GL000369"/>
<evidence type="ECO:0000313" key="1">
    <source>
        <dbReference type="EMBL" id="KRL02879.1"/>
    </source>
</evidence>
<gene>
    <name evidence="1" type="ORF">FC81_GL000369</name>
</gene>
<dbReference type="SUPFAM" id="SSF52540">
    <property type="entry name" value="P-loop containing nucleoside triphosphate hydrolases"/>
    <property type="match status" value="1"/>
</dbReference>
<comment type="caution">
    <text evidence="1">The sequence shown here is derived from an EMBL/GenBank/DDBJ whole genome shotgun (WGS) entry which is preliminary data.</text>
</comment>
<evidence type="ECO:0000313" key="2">
    <source>
        <dbReference type="Proteomes" id="UP000051621"/>
    </source>
</evidence>
<dbReference type="NCBIfam" id="TIGR00678">
    <property type="entry name" value="holB"/>
    <property type="match status" value="1"/>
</dbReference>
<organism evidence="1 2">
    <name type="scientific">Liquorilactobacillus capillatus DSM 19910</name>
    <dbReference type="NCBI Taxonomy" id="1423731"/>
    <lineage>
        <taxon>Bacteria</taxon>
        <taxon>Bacillati</taxon>
        <taxon>Bacillota</taxon>
        <taxon>Bacilli</taxon>
        <taxon>Lactobacillales</taxon>
        <taxon>Lactobacillaceae</taxon>
        <taxon>Liquorilactobacillus</taxon>
    </lineage>
</organism>
<dbReference type="Proteomes" id="UP000051621">
    <property type="component" value="Unassembled WGS sequence"/>
</dbReference>
<accession>A0A0R1M496</accession>
<dbReference type="PATRIC" id="fig|1423731.3.peg.382"/>
<dbReference type="InterPro" id="IPR004622">
    <property type="entry name" value="DNA_pol_HolB"/>
</dbReference>
<dbReference type="GO" id="GO:0008408">
    <property type="term" value="F:3'-5' exonuclease activity"/>
    <property type="evidence" value="ECO:0007669"/>
    <property type="project" value="InterPro"/>
</dbReference>
<dbReference type="PANTHER" id="PTHR11669:SF8">
    <property type="entry name" value="DNA POLYMERASE III SUBUNIT DELTA"/>
    <property type="match status" value="1"/>
</dbReference>
<dbReference type="EMBL" id="AZEF01000008">
    <property type="protein sequence ID" value="KRL02879.1"/>
    <property type="molecule type" value="Genomic_DNA"/>
</dbReference>
<proteinExistence type="predicted"/>
<dbReference type="GO" id="GO:0003887">
    <property type="term" value="F:DNA-directed DNA polymerase activity"/>
    <property type="evidence" value="ECO:0007669"/>
    <property type="project" value="InterPro"/>
</dbReference>
<dbReference type="Pfam" id="PF13177">
    <property type="entry name" value="DNA_pol3_delta2"/>
    <property type="match status" value="1"/>
</dbReference>
<dbReference type="OrthoDB" id="9810148at2"/>
<keyword evidence="2" id="KW-1185">Reference proteome</keyword>
<dbReference type="InterPro" id="IPR050238">
    <property type="entry name" value="DNA_Rep/Repair_Clamp_Loader"/>
</dbReference>
<dbReference type="GO" id="GO:0006261">
    <property type="term" value="P:DNA-templated DNA replication"/>
    <property type="evidence" value="ECO:0007669"/>
    <property type="project" value="TreeGrafter"/>
</dbReference>
<dbReference type="InterPro" id="IPR027417">
    <property type="entry name" value="P-loop_NTPase"/>
</dbReference>
<reference evidence="1 2" key="1">
    <citation type="journal article" date="2015" name="Genome Announc.">
        <title>Expanding the biotechnology potential of lactobacilli through comparative genomics of 213 strains and associated genera.</title>
        <authorList>
            <person name="Sun Z."/>
            <person name="Harris H.M."/>
            <person name="McCann A."/>
            <person name="Guo C."/>
            <person name="Argimon S."/>
            <person name="Zhang W."/>
            <person name="Yang X."/>
            <person name="Jeffery I.B."/>
            <person name="Cooney J.C."/>
            <person name="Kagawa T.F."/>
            <person name="Liu W."/>
            <person name="Song Y."/>
            <person name="Salvetti E."/>
            <person name="Wrobel A."/>
            <person name="Rasinkangas P."/>
            <person name="Parkhill J."/>
            <person name="Rea M.C."/>
            <person name="O'Sullivan O."/>
            <person name="Ritari J."/>
            <person name="Douillard F.P."/>
            <person name="Paul Ross R."/>
            <person name="Yang R."/>
            <person name="Briner A.E."/>
            <person name="Felis G.E."/>
            <person name="de Vos W.M."/>
            <person name="Barrangou R."/>
            <person name="Klaenhammer T.R."/>
            <person name="Caufield P.W."/>
            <person name="Cui Y."/>
            <person name="Zhang H."/>
            <person name="O'Toole P.W."/>
        </authorList>
    </citation>
    <scope>NUCLEOTIDE SEQUENCE [LARGE SCALE GENOMIC DNA]</scope>
    <source>
        <strain evidence="1 2">DSM 19910</strain>
    </source>
</reference>
<dbReference type="RefSeq" id="WP_057742523.1">
    <property type="nucleotide sequence ID" value="NZ_AZEF01000008.1"/>
</dbReference>